<dbReference type="AlphaFoldDB" id="A0AAD8PLC3"/>
<comment type="caution">
    <text evidence="1">The sequence shown here is derived from an EMBL/GenBank/DDBJ whole genome shotgun (WGS) entry which is preliminary data.</text>
</comment>
<protein>
    <submittedName>
        <fullName evidence="1">Uncharacterized protein</fullName>
    </submittedName>
</protein>
<evidence type="ECO:0000313" key="2">
    <source>
        <dbReference type="Proteomes" id="UP001230504"/>
    </source>
</evidence>
<name>A0AAD8PLC3_9PEZI</name>
<dbReference type="Proteomes" id="UP001230504">
    <property type="component" value="Unassembled WGS sequence"/>
</dbReference>
<evidence type="ECO:0000313" key="1">
    <source>
        <dbReference type="EMBL" id="KAK1569879.1"/>
    </source>
</evidence>
<proteinExistence type="predicted"/>
<gene>
    <name evidence="1" type="ORF">LY79DRAFT_571014</name>
</gene>
<reference evidence="1" key="1">
    <citation type="submission" date="2021-06" db="EMBL/GenBank/DDBJ databases">
        <title>Comparative genomics, transcriptomics and evolutionary studies reveal genomic signatures of adaptation to plant cell wall in hemibiotrophic fungi.</title>
        <authorList>
            <consortium name="DOE Joint Genome Institute"/>
            <person name="Baroncelli R."/>
            <person name="Diaz J.F."/>
            <person name="Benocci T."/>
            <person name="Peng M."/>
            <person name="Battaglia E."/>
            <person name="Haridas S."/>
            <person name="Andreopoulos W."/>
            <person name="Labutti K."/>
            <person name="Pangilinan J."/>
            <person name="Floch G.L."/>
            <person name="Makela M.R."/>
            <person name="Henrissat B."/>
            <person name="Grigoriev I.V."/>
            <person name="Crouch J.A."/>
            <person name="De Vries R.P."/>
            <person name="Sukno S.A."/>
            <person name="Thon M.R."/>
        </authorList>
    </citation>
    <scope>NUCLEOTIDE SEQUENCE</scope>
    <source>
        <strain evidence="1">CBS 125086</strain>
    </source>
</reference>
<feature type="non-terminal residue" evidence="1">
    <location>
        <position position="1"/>
    </location>
</feature>
<dbReference type="GeneID" id="85443447"/>
<dbReference type="RefSeq" id="XP_060408075.1">
    <property type="nucleotide sequence ID" value="XM_060559207.1"/>
</dbReference>
<keyword evidence="2" id="KW-1185">Reference proteome</keyword>
<dbReference type="EMBL" id="JAHLJV010000120">
    <property type="protein sequence ID" value="KAK1569879.1"/>
    <property type="molecule type" value="Genomic_DNA"/>
</dbReference>
<sequence>VGWHHCCPSRWARPGWHRRYPSRWAGITVAHRDGLASSQNSHMCVFSARTEK</sequence>
<accession>A0AAD8PLC3</accession>
<organism evidence="1 2">
    <name type="scientific">Colletotrichum navitas</name>
    <dbReference type="NCBI Taxonomy" id="681940"/>
    <lineage>
        <taxon>Eukaryota</taxon>
        <taxon>Fungi</taxon>
        <taxon>Dikarya</taxon>
        <taxon>Ascomycota</taxon>
        <taxon>Pezizomycotina</taxon>
        <taxon>Sordariomycetes</taxon>
        <taxon>Hypocreomycetidae</taxon>
        <taxon>Glomerellales</taxon>
        <taxon>Glomerellaceae</taxon>
        <taxon>Colletotrichum</taxon>
        <taxon>Colletotrichum graminicola species complex</taxon>
    </lineage>
</organism>